<dbReference type="InterPro" id="IPR043504">
    <property type="entry name" value="Peptidase_S1_PA_chymotrypsin"/>
</dbReference>
<gene>
    <name evidence="2" type="ORF">GSF08_09955</name>
</gene>
<reference evidence="2 3" key="1">
    <citation type="submission" date="2019-12" db="EMBL/GenBank/DDBJ databases">
        <authorList>
            <person name="Yang R."/>
        </authorList>
    </citation>
    <scope>NUCLEOTIDE SEQUENCE [LARGE SCALE GENOMIC DNA]</scope>
    <source>
        <strain evidence="2 3">DONG20-135</strain>
    </source>
</reference>
<accession>A0A6N8U9U6</accession>
<sequence>MDENQHHKILEVKHAYEDELLALKDVHAVSIGYKEVNGVKTDTLAIVIHTKQKEEEAYLDSDQIIPPFIEGIPTDVVEIPPFDYIPTEFDEDEINPSNIDGKKYRPVPGGVEIYMPRTEVNGGICTSGMYAQSIKEGDSASDLYLLTNAHCLREVNQAVMQPISDNPEELIAFSSRVIDNNRIDGGIAKMTSYENADPFTIVDLGQITGVYDITIDNLGEKVVKRGRTSGITIGIIDYVFVTIIDKKDQIVVRGEVPFAEPGDSGSAVLMYEGEHGNNVMGLLWGGVLNYAILSPIRAVSEELEIALITTDLPIFQFEQ</sequence>
<dbReference type="InterPro" id="IPR057904">
    <property type="entry name" value="Nal1_C"/>
</dbReference>
<keyword evidence="3" id="KW-1185">Reference proteome</keyword>
<reference evidence="2 3" key="2">
    <citation type="submission" date="2020-01" db="EMBL/GenBank/DDBJ databases">
        <title>Clostridiaceae sp. nov. isolated from the gut of human by culturomics.</title>
        <authorList>
            <person name="Chang Y."/>
        </authorList>
    </citation>
    <scope>NUCLEOTIDE SEQUENCE [LARGE SCALE GENOMIC DNA]</scope>
    <source>
        <strain evidence="2 3">DONG20-135</strain>
    </source>
</reference>
<dbReference type="InterPro" id="IPR009003">
    <property type="entry name" value="Peptidase_S1_PA"/>
</dbReference>
<name>A0A6N8U9U6_9FIRM</name>
<evidence type="ECO:0000259" key="1">
    <source>
        <dbReference type="Pfam" id="PF25819"/>
    </source>
</evidence>
<dbReference type="Gene3D" id="2.40.10.10">
    <property type="entry name" value="Trypsin-like serine proteases"/>
    <property type="match status" value="2"/>
</dbReference>
<dbReference type="Pfam" id="PF25819">
    <property type="entry name" value="Nal1_C"/>
    <property type="match status" value="1"/>
</dbReference>
<protein>
    <recommendedName>
        <fullName evidence="1">Nal1 C-terminal domain-containing protein</fullName>
    </recommendedName>
</protein>
<evidence type="ECO:0000313" key="3">
    <source>
        <dbReference type="Proteomes" id="UP000434036"/>
    </source>
</evidence>
<dbReference type="SUPFAM" id="SSF50494">
    <property type="entry name" value="Trypsin-like serine proteases"/>
    <property type="match status" value="1"/>
</dbReference>
<dbReference type="Proteomes" id="UP000434036">
    <property type="component" value="Unassembled WGS sequence"/>
</dbReference>
<dbReference type="AlphaFoldDB" id="A0A6N8U9U6"/>
<evidence type="ECO:0000313" key="2">
    <source>
        <dbReference type="EMBL" id="MXQ74255.1"/>
    </source>
</evidence>
<dbReference type="RefSeq" id="WP_160625642.1">
    <property type="nucleotide sequence ID" value="NZ_WUUQ01000005.1"/>
</dbReference>
<feature type="domain" description="Nal1 C-terminal" evidence="1">
    <location>
        <begin position="218"/>
        <end position="292"/>
    </location>
</feature>
<comment type="caution">
    <text evidence="2">The sequence shown here is derived from an EMBL/GenBank/DDBJ whole genome shotgun (WGS) entry which is preliminary data.</text>
</comment>
<proteinExistence type="predicted"/>
<dbReference type="EMBL" id="WUUQ01000005">
    <property type="protein sequence ID" value="MXQ74255.1"/>
    <property type="molecule type" value="Genomic_DNA"/>
</dbReference>
<organism evidence="2 3">
    <name type="scientific">Copranaerobaculum intestinale</name>
    <dbReference type="NCBI Taxonomy" id="2692629"/>
    <lineage>
        <taxon>Bacteria</taxon>
        <taxon>Bacillati</taxon>
        <taxon>Bacillota</taxon>
        <taxon>Erysipelotrichia</taxon>
        <taxon>Erysipelotrichales</taxon>
        <taxon>Erysipelotrichaceae</taxon>
        <taxon>Copranaerobaculum</taxon>
    </lineage>
</organism>